<dbReference type="Pfam" id="PF00067">
    <property type="entry name" value="p450"/>
    <property type="match status" value="1"/>
</dbReference>
<protein>
    <submittedName>
        <fullName evidence="3">Cytochrome P450</fullName>
    </submittedName>
</protein>
<reference evidence="4" key="1">
    <citation type="journal article" date="2019" name="Int. J. Syst. Evol. Microbiol.">
        <title>The Global Catalogue of Microorganisms (GCM) 10K type strain sequencing project: providing services to taxonomists for standard genome sequencing and annotation.</title>
        <authorList>
            <consortium name="The Broad Institute Genomics Platform"/>
            <consortium name="The Broad Institute Genome Sequencing Center for Infectious Disease"/>
            <person name="Wu L."/>
            <person name="Ma J."/>
        </authorList>
    </citation>
    <scope>NUCLEOTIDE SEQUENCE [LARGE SCALE GENOMIC DNA]</scope>
    <source>
        <strain evidence="4">JCM 16898</strain>
    </source>
</reference>
<evidence type="ECO:0000313" key="4">
    <source>
        <dbReference type="Proteomes" id="UP001500689"/>
    </source>
</evidence>
<dbReference type="PROSITE" id="PS00086">
    <property type="entry name" value="CYTOCHROME_P450"/>
    <property type="match status" value="1"/>
</dbReference>
<dbReference type="PANTHER" id="PTHR46696">
    <property type="entry name" value="P450, PUTATIVE (EUROFUNG)-RELATED"/>
    <property type="match status" value="1"/>
</dbReference>
<proteinExistence type="inferred from homology"/>
<comment type="caution">
    <text evidence="3">The sequence shown here is derived from an EMBL/GenBank/DDBJ whole genome shotgun (WGS) entry which is preliminary data.</text>
</comment>
<dbReference type="RefSeq" id="WP_344855045.1">
    <property type="nucleotide sequence ID" value="NZ_BAAAZN010000001.1"/>
</dbReference>
<keyword evidence="2" id="KW-0560">Oxidoreductase</keyword>
<dbReference type="PANTHER" id="PTHR46696:SF1">
    <property type="entry name" value="CYTOCHROME P450 YJIB-RELATED"/>
    <property type="match status" value="1"/>
</dbReference>
<dbReference type="InterPro" id="IPR036396">
    <property type="entry name" value="Cyt_P450_sf"/>
</dbReference>
<organism evidence="3 4">
    <name type="scientific">Amycolatopsis ultiminotia</name>
    <dbReference type="NCBI Taxonomy" id="543629"/>
    <lineage>
        <taxon>Bacteria</taxon>
        <taxon>Bacillati</taxon>
        <taxon>Actinomycetota</taxon>
        <taxon>Actinomycetes</taxon>
        <taxon>Pseudonocardiales</taxon>
        <taxon>Pseudonocardiaceae</taxon>
        <taxon>Amycolatopsis</taxon>
    </lineage>
</organism>
<gene>
    <name evidence="3" type="ORF">GCM10022222_06490</name>
</gene>
<evidence type="ECO:0000256" key="2">
    <source>
        <dbReference type="RuleBase" id="RU000461"/>
    </source>
</evidence>
<comment type="similarity">
    <text evidence="1 2">Belongs to the cytochrome P450 family.</text>
</comment>
<dbReference type="InterPro" id="IPR017972">
    <property type="entry name" value="Cyt_P450_CS"/>
</dbReference>
<name>A0ABP6V323_9PSEU</name>
<dbReference type="Gene3D" id="1.10.630.10">
    <property type="entry name" value="Cytochrome P450"/>
    <property type="match status" value="1"/>
</dbReference>
<dbReference type="Proteomes" id="UP001500689">
    <property type="component" value="Unassembled WGS sequence"/>
</dbReference>
<dbReference type="InterPro" id="IPR002397">
    <property type="entry name" value="Cyt_P450_B"/>
</dbReference>
<accession>A0ABP6V323</accession>
<dbReference type="PRINTS" id="PR00359">
    <property type="entry name" value="BP450"/>
</dbReference>
<keyword evidence="2" id="KW-0503">Monooxygenase</keyword>
<keyword evidence="2" id="KW-0349">Heme</keyword>
<dbReference type="SUPFAM" id="SSF48264">
    <property type="entry name" value="Cytochrome P450"/>
    <property type="match status" value="1"/>
</dbReference>
<evidence type="ECO:0000313" key="3">
    <source>
        <dbReference type="EMBL" id="GAA3526234.1"/>
    </source>
</evidence>
<dbReference type="InterPro" id="IPR001128">
    <property type="entry name" value="Cyt_P450"/>
</dbReference>
<dbReference type="PRINTS" id="PR00385">
    <property type="entry name" value="P450"/>
</dbReference>
<keyword evidence="2" id="KW-0408">Iron</keyword>
<dbReference type="CDD" id="cd11030">
    <property type="entry name" value="CYP105-like"/>
    <property type="match status" value="1"/>
</dbReference>
<sequence>MTDAVVFPQDRTCPYQPAPGYLPLAEQRPLSQVALYDGRRVWAVTGRDLARQLLVDPRISSDRTNPAWPMMFATIAAAVSDVQQKVMKIVTALVGVDGPVHNARRKMLIPSFTMKRINSWRPKIQEIVDRQLDHLLDNGAPADLIPAFAAPVPLTVLYHLMGIPREDHDFFEKQSHQLAAGPNANAAYDELMAYMHKLIAQKRADPGDGVLDDLLAQRGPTGDVGEVTGEELVATLVLQVAGGHGTTGTMISLSTFALLQNPERLAELRADPSLMPAAVDELLRLLSIPDGVTRLATDDIEADGTTIRKGDGVFFITSLINRDENVHEAPDSLGWHRASVRDHVSFGFGPHQCLGQNLARVTMEIALSTLLRRLPGLRLAAPAAEIPFDPTAGFRVMTELPVAW</sequence>
<keyword evidence="4" id="KW-1185">Reference proteome</keyword>
<evidence type="ECO:0000256" key="1">
    <source>
        <dbReference type="ARBA" id="ARBA00010617"/>
    </source>
</evidence>
<dbReference type="EMBL" id="BAAAZN010000001">
    <property type="protein sequence ID" value="GAA3526234.1"/>
    <property type="molecule type" value="Genomic_DNA"/>
</dbReference>
<keyword evidence="2" id="KW-0479">Metal-binding</keyword>